<gene>
    <name evidence="1" type="ORF">F6J89_09615</name>
</gene>
<dbReference type="InterPro" id="IPR015797">
    <property type="entry name" value="NUDIX_hydrolase-like_dom_sf"/>
</dbReference>
<dbReference type="SUPFAM" id="SSF55811">
    <property type="entry name" value="Nudix"/>
    <property type="match status" value="1"/>
</dbReference>
<protein>
    <submittedName>
        <fullName evidence="1">NUDIX domain-containing protein</fullName>
    </submittedName>
</protein>
<evidence type="ECO:0000313" key="1">
    <source>
        <dbReference type="EMBL" id="NER27872.1"/>
    </source>
</evidence>
<sequence>MQVYAVYYELSGRFLLGRKLTKGYYFYDSSKNKGEIVQKGQTLNGGGKYALPGGEREGTESITTAAKREFNEETAAVINEIRTKEKTFSNGAYSAAYFEIAKETFNKTAVDIIDTNLPQGLKAKDEIVKGDITAYNQIHQKYPKAPKDNELEVAYIWDVTEPEDWTRISEWKKDQDIDWYYYILEYLKFNILK</sequence>
<comment type="caution">
    <text evidence="1">The sequence shown here is derived from an EMBL/GenBank/DDBJ whole genome shotgun (WGS) entry which is preliminary data.</text>
</comment>
<dbReference type="Gene3D" id="3.90.79.10">
    <property type="entry name" value="Nucleoside Triphosphate Pyrophosphohydrolase"/>
    <property type="match status" value="1"/>
</dbReference>
<dbReference type="AlphaFoldDB" id="A0A6B3NBB7"/>
<dbReference type="EMBL" id="JAAHFQ010000143">
    <property type="protein sequence ID" value="NER27872.1"/>
    <property type="molecule type" value="Genomic_DNA"/>
</dbReference>
<reference evidence="1" key="1">
    <citation type="submission" date="2019-11" db="EMBL/GenBank/DDBJ databases">
        <title>Genomic insights into an expanded diversity of filamentous marine cyanobacteria reveals the extraordinary biosynthetic potential of Moorea and Okeania.</title>
        <authorList>
            <person name="Ferreira Leao T."/>
            <person name="Wang M."/>
            <person name="Moss N."/>
            <person name="Da Silva R."/>
            <person name="Sanders J."/>
            <person name="Nurk S."/>
            <person name="Gurevich A."/>
            <person name="Humphrey G."/>
            <person name="Reher R."/>
            <person name="Zhu Q."/>
            <person name="Belda-Ferre P."/>
            <person name="Glukhov E."/>
            <person name="Rex R."/>
            <person name="Dorrestein P.C."/>
            <person name="Knight R."/>
            <person name="Pevzner P."/>
            <person name="Gerwick W.H."/>
            <person name="Gerwick L."/>
        </authorList>
    </citation>
    <scope>NUCLEOTIDE SEQUENCE</scope>
    <source>
        <strain evidence="1">SIO1C4</strain>
    </source>
</reference>
<name>A0A6B3NBB7_9CYAN</name>
<proteinExistence type="predicted"/>
<organism evidence="1">
    <name type="scientific">Symploca sp. SIO1C4</name>
    <dbReference type="NCBI Taxonomy" id="2607765"/>
    <lineage>
        <taxon>Bacteria</taxon>
        <taxon>Bacillati</taxon>
        <taxon>Cyanobacteriota</taxon>
        <taxon>Cyanophyceae</taxon>
        <taxon>Coleofasciculales</taxon>
        <taxon>Coleofasciculaceae</taxon>
        <taxon>Symploca</taxon>
    </lineage>
</organism>
<accession>A0A6B3NBB7</accession>